<reference evidence="2" key="1">
    <citation type="journal article" date="2019" name="bioRxiv">
        <title>The Genome of the Zebra Mussel, Dreissena polymorpha: A Resource for Invasive Species Research.</title>
        <authorList>
            <person name="McCartney M.A."/>
            <person name="Auch B."/>
            <person name="Kono T."/>
            <person name="Mallez S."/>
            <person name="Zhang Y."/>
            <person name="Obille A."/>
            <person name="Becker A."/>
            <person name="Abrahante J.E."/>
            <person name="Garbe J."/>
            <person name="Badalamenti J.P."/>
            <person name="Herman A."/>
            <person name="Mangelson H."/>
            <person name="Liachko I."/>
            <person name="Sullivan S."/>
            <person name="Sone E.D."/>
            <person name="Koren S."/>
            <person name="Silverstein K.A.T."/>
            <person name="Beckman K.B."/>
            <person name="Gohl D.M."/>
        </authorList>
    </citation>
    <scope>NUCLEOTIDE SEQUENCE</scope>
    <source>
        <strain evidence="2">Duluth1</strain>
        <tissue evidence="2">Whole animal</tissue>
    </source>
</reference>
<proteinExistence type="predicted"/>
<evidence type="ECO:0000256" key="1">
    <source>
        <dbReference type="SAM" id="MobiDB-lite"/>
    </source>
</evidence>
<keyword evidence="3" id="KW-1185">Reference proteome</keyword>
<feature type="compositionally biased region" description="Pro residues" evidence="1">
    <location>
        <begin position="90"/>
        <end position="103"/>
    </location>
</feature>
<evidence type="ECO:0000313" key="3">
    <source>
        <dbReference type="Proteomes" id="UP000828390"/>
    </source>
</evidence>
<accession>A0A9D4CRJ5</accession>
<evidence type="ECO:0000313" key="2">
    <source>
        <dbReference type="EMBL" id="KAH3729556.1"/>
    </source>
</evidence>
<dbReference type="AlphaFoldDB" id="A0A9D4CRJ5"/>
<feature type="region of interest" description="Disordered" evidence="1">
    <location>
        <begin position="88"/>
        <end position="110"/>
    </location>
</feature>
<dbReference type="Proteomes" id="UP000828390">
    <property type="component" value="Unassembled WGS sequence"/>
</dbReference>
<reference evidence="2" key="2">
    <citation type="submission" date="2020-11" db="EMBL/GenBank/DDBJ databases">
        <authorList>
            <person name="McCartney M.A."/>
            <person name="Auch B."/>
            <person name="Kono T."/>
            <person name="Mallez S."/>
            <person name="Becker A."/>
            <person name="Gohl D.M."/>
            <person name="Silverstein K.A.T."/>
            <person name="Koren S."/>
            <person name="Bechman K.B."/>
            <person name="Herman A."/>
            <person name="Abrahante J.E."/>
            <person name="Garbe J."/>
        </authorList>
    </citation>
    <scope>NUCLEOTIDE SEQUENCE</scope>
    <source>
        <strain evidence="2">Duluth1</strain>
        <tissue evidence="2">Whole animal</tissue>
    </source>
</reference>
<comment type="caution">
    <text evidence="2">The sequence shown here is derived from an EMBL/GenBank/DDBJ whole genome shotgun (WGS) entry which is preliminary data.</text>
</comment>
<protein>
    <submittedName>
        <fullName evidence="2">Uncharacterized protein</fullName>
    </submittedName>
</protein>
<organism evidence="2 3">
    <name type="scientific">Dreissena polymorpha</name>
    <name type="common">Zebra mussel</name>
    <name type="synonym">Mytilus polymorpha</name>
    <dbReference type="NCBI Taxonomy" id="45954"/>
    <lineage>
        <taxon>Eukaryota</taxon>
        <taxon>Metazoa</taxon>
        <taxon>Spiralia</taxon>
        <taxon>Lophotrochozoa</taxon>
        <taxon>Mollusca</taxon>
        <taxon>Bivalvia</taxon>
        <taxon>Autobranchia</taxon>
        <taxon>Heteroconchia</taxon>
        <taxon>Euheterodonta</taxon>
        <taxon>Imparidentia</taxon>
        <taxon>Neoheterodontei</taxon>
        <taxon>Myida</taxon>
        <taxon>Dreissenoidea</taxon>
        <taxon>Dreissenidae</taxon>
        <taxon>Dreissena</taxon>
    </lineage>
</organism>
<sequence>MFHEDFTTNMTSRVLKLFICSHKMKTSPPLSVNVFLTNRNRFGTQLRYHKNKLLIRKTAQPPGGHNRNINMTFEVLTRKTAPTLADMKTAPPPGDMKAAPPPGGHFHEDLTKNRKLPRPPGGHVFSPILTIFKLVRNINNIKVLTKFHEKTAPPPWWPCFSPFLNSTNILIKTNILTKLHEDWASNVTSTVFELGRGFIGINVLTKFHEDRTRNVASRVFTRQNVEKRTTDDGRRAKGYSKSSP</sequence>
<gene>
    <name evidence="2" type="ORF">DPMN_055527</name>
</gene>
<dbReference type="EMBL" id="JAIWYP010000012">
    <property type="protein sequence ID" value="KAH3729556.1"/>
    <property type="molecule type" value="Genomic_DNA"/>
</dbReference>
<name>A0A9D4CRJ5_DREPO</name>